<organism evidence="1 2">
    <name type="scientific">Phrynocephalus forsythii</name>
    <dbReference type="NCBI Taxonomy" id="171643"/>
    <lineage>
        <taxon>Eukaryota</taxon>
        <taxon>Metazoa</taxon>
        <taxon>Chordata</taxon>
        <taxon>Craniata</taxon>
        <taxon>Vertebrata</taxon>
        <taxon>Euteleostomi</taxon>
        <taxon>Lepidosauria</taxon>
        <taxon>Squamata</taxon>
        <taxon>Bifurcata</taxon>
        <taxon>Unidentata</taxon>
        <taxon>Episquamata</taxon>
        <taxon>Toxicofera</taxon>
        <taxon>Iguania</taxon>
        <taxon>Acrodonta</taxon>
        <taxon>Agamidae</taxon>
        <taxon>Agaminae</taxon>
        <taxon>Phrynocephalus</taxon>
    </lineage>
</organism>
<reference evidence="1" key="1">
    <citation type="journal article" date="2023" name="DNA Res.">
        <title>Chromosome-level genome assembly of Phrynocephalus forsythii using third-generation DNA sequencing and Hi-C analysis.</title>
        <authorList>
            <person name="Qi Y."/>
            <person name="Zhao W."/>
            <person name="Zhao Y."/>
            <person name="Niu C."/>
            <person name="Cao S."/>
            <person name="Zhang Y."/>
        </authorList>
    </citation>
    <scope>NUCLEOTIDE SEQUENCE</scope>
    <source>
        <tissue evidence="1">Muscle</tissue>
    </source>
</reference>
<name>A0A9Q0XDW7_9SAUR</name>
<evidence type="ECO:0000313" key="1">
    <source>
        <dbReference type="EMBL" id="KAJ7311227.1"/>
    </source>
</evidence>
<dbReference type="Proteomes" id="UP001142489">
    <property type="component" value="Unassembled WGS sequence"/>
</dbReference>
<protein>
    <submittedName>
        <fullName evidence="1">Uncharacterized protein</fullName>
    </submittedName>
</protein>
<proteinExistence type="predicted"/>
<dbReference type="EMBL" id="JAPFRF010000014">
    <property type="protein sequence ID" value="KAJ7311227.1"/>
    <property type="molecule type" value="Genomic_DNA"/>
</dbReference>
<comment type="caution">
    <text evidence="1">The sequence shown here is derived from an EMBL/GenBank/DDBJ whole genome shotgun (WGS) entry which is preliminary data.</text>
</comment>
<dbReference type="AlphaFoldDB" id="A0A9Q0XDW7"/>
<accession>A0A9Q0XDW7</accession>
<evidence type="ECO:0000313" key="2">
    <source>
        <dbReference type="Proteomes" id="UP001142489"/>
    </source>
</evidence>
<sequence>MRGTYFSRVITLSLVCLPNIRQRLCLNSVSPALPIFSSGSLTVAHLSISVNLGAQIRKYAHFTRPPLKRNVSHLLPQYLEKSKDGSYFLYPSVQCMLLHFIHVCTKRFSTNTGKKEWLWLGDVSGQVRWKSKKSRKMTRKGEFLKRLLVLNVPSLEPCIYLCCNKIRKSVVMIAEQTYKLLLKDKVIDIAARINEDKSKEQKLLCLDLRPIFALYNRPIEGKVVEKCISLIGHHVIFFLRKAACPFYQGEQRHYSSGGKPSALQMFWTTTPTVLRHWQYSLGILRVVVRNIWSAEGSPPLQYRMTTMYYQILECRLWWKKGENTPITMQTKNVKAHHELIMYCPEKYDAFPEQCNLVFIIASSIFKNGFLGKKYMIADLLRGFCKVLITHFCWVSALDCFVLFDYLGICCFSTMGKQDSILK</sequence>
<keyword evidence="2" id="KW-1185">Reference proteome</keyword>
<gene>
    <name evidence="1" type="ORF">JRQ81_006839</name>
</gene>